<accession>A0A383V1V3</accession>
<proteinExistence type="predicted"/>
<dbReference type="Proteomes" id="UP000256970">
    <property type="component" value="Unassembled WGS sequence"/>
</dbReference>
<reference evidence="1 2" key="1">
    <citation type="submission" date="2016-10" db="EMBL/GenBank/DDBJ databases">
        <authorList>
            <person name="Cai Z."/>
        </authorList>
    </citation>
    <scope>NUCLEOTIDE SEQUENCE [LARGE SCALE GENOMIC DNA]</scope>
</reference>
<organism evidence="1 2">
    <name type="scientific">Tetradesmus obliquus</name>
    <name type="common">Green alga</name>
    <name type="synonym">Acutodesmus obliquus</name>
    <dbReference type="NCBI Taxonomy" id="3088"/>
    <lineage>
        <taxon>Eukaryota</taxon>
        <taxon>Viridiplantae</taxon>
        <taxon>Chlorophyta</taxon>
        <taxon>core chlorophytes</taxon>
        <taxon>Chlorophyceae</taxon>
        <taxon>CS clade</taxon>
        <taxon>Sphaeropleales</taxon>
        <taxon>Scenedesmaceae</taxon>
        <taxon>Tetradesmus</taxon>
    </lineage>
</organism>
<evidence type="ECO:0000313" key="1">
    <source>
        <dbReference type="EMBL" id="SZX59538.1"/>
    </source>
</evidence>
<protein>
    <submittedName>
        <fullName evidence="1">Uncharacterized protein</fullName>
    </submittedName>
</protein>
<dbReference type="EMBL" id="FNXT01000003">
    <property type="protein sequence ID" value="SZX59538.1"/>
    <property type="molecule type" value="Genomic_DNA"/>
</dbReference>
<sequence length="150" mass="15525">MHSSSSSSCCCRPPPPGCTAAHVEVFAAVCRLPAAQQVTGVQLVGLLLRAMQQGNVEAVQQLCRLGGAQQLDTALVRGCLDFARVLGSRPGRDAVVGALGALRGAKGLKAADVGELLQLFDGVDVLMGWAAYASEEAGVEPAEVRLTRVL</sequence>
<gene>
    <name evidence="1" type="ORF">BQ4739_LOCUS150</name>
</gene>
<dbReference type="AlphaFoldDB" id="A0A383V1V3"/>
<name>A0A383V1V3_TETOB</name>
<keyword evidence="2" id="KW-1185">Reference proteome</keyword>
<evidence type="ECO:0000313" key="2">
    <source>
        <dbReference type="Proteomes" id="UP000256970"/>
    </source>
</evidence>